<comment type="caution">
    <text evidence="2">The sequence shown here is derived from an EMBL/GenBank/DDBJ whole genome shotgun (WGS) entry which is preliminary data.</text>
</comment>
<feature type="compositionally biased region" description="Basic and acidic residues" evidence="1">
    <location>
        <begin position="989"/>
        <end position="998"/>
    </location>
</feature>
<feature type="region of interest" description="Disordered" evidence="1">
    <location>
        <begin position="1805"/>
        <end position="1832"/>
    </location>
</feature>
<feature type="region of interest" description="Disordered" evidence="1">
    <location>
        <begin position="1431"/>
        <end position="1452"/>
    </location>
</feature>
<feature type="region of interest" description="Disordered" evidence="1">
    <location>
        <begin position="983"/>
        <end position="1046"/>
    </location>
</feature>
<name>A0ABQ5KSX9_9EUKA</name>
<feature type="region of interest" description="Disordered" evidence="1">
    <location>
        <begin position="1519"/>
        <end position="1591"/>
    </location>
</feature>
<feature type="region of interest" description="Disordered" evidence="1">
    <location>
        <begin position="67"/>
        <end position="98"/>
    </location>
</feature>
<protein>
    <submittedName>
        <fullName evidence="2">Uncharacterized protein</fullName>
    </submittedName>
</protein>
<feature type="region of interest" description="Disordered" evidence="1">
    <location>
        <begin position="1204"/>
        <end position="1256"/>
    </location>
</feature>
<evidence type="ECO:0000256" key="1">
    <source>
        <dbReference type="SAM" id="MobiDB-lite"/>
    </source>
</evidence>
<feature type="region of interest" description="Disordered" evidence="1">
    <location>
        <begin position="940"/>
        <end position="970"/>
    </location>
</feature>
<feature type="compositionally biased region" description="Basic and acidic residues" evidence="1">
    <location>
        <begin position="1207"/>
        <end position="1242"/>
    </location>
</feature>
<feature type="region of interest" description="Disordered" evidence="1">
    <location>
        <begin position="1732"/>
        <end position="1756"/>
    </location>
</feature>
<feature type="compositionally biased region" description="Polar residues" evidence="1">
    <location>
        <begin position="787"/>
        <end position="801"/>
    </location>
</feature>
<feature type="compositionally biased region" description="Basic and acidic residues" evidence="1">
    <location>
        <begin position="1673"/>
        <end position="1701"/>
    </location>
</feature>
<gene>
    <name evidence="2" type="ORF">ADUPG1_008704</name>
</gene>
<feature type="compositionally biased region" description="Acidic residues" evidence="1">
    <location>
        <begin position="999"/>
        <end position="1009"/>
    </location>
</feature>
<dbReference type="EMBL" id="BQXS01011018">
    <property type="protein sequence ID" value="GKT35570.1"/>
    <property type="molecule type" value="Genomic_DNA"/>
</dbReference>
<keyword evidence="3" id="KW-1185">Reference proteome</keyword>
<feature type="region of interest" description="Disordered" evidence="1">
    <location>
        <begin position="1670"/>
        <end position="1701"/>
    </location>
</feature>
<feature type="compositionally biased region" description="Polar residues" evidence="1">
    <location>
        <begin position="1032"/>
        <end position="1046"/>
    </location>
</feature>
<feature type="compositionally biased region" description="Low complexity" evidence="1">
    <location>
        <begin position="1529"/>
        <end position="1547"/>
    </location>
</feature>
<evidence type="ECO:0000313" key="2">
    <source>
        <dbReference type="EMBL" id="GKT35570.1"/>
    </source>
</evidence>
<organism evidence="2 3">
    <name type="scientific">Aduncisulcus paluster</name>
    <dbReference type="NCBI Taxonomy" id="2918883"/>
    <lineage>
        <taxon>Eukaryota</taxon>
        <taxon>Metamonada</taxon>
        <taxon>Carpediemonas-like organisms</taxon>
        <taxon>Aduncisulcus</taxon>
    </lineage>
</organism>
<feature type="region of interest" description="Disordered" evidence="1">
    <location>
        <begin position="784"/>
        <end position="816"/>
    </location>
</feature>
<feature type="compositionally biased region" description="Acidic residues" evidence="1">
    <location>
        <begin position="164"/>
        <end position="174"/>
    </location>
</feature>
<feature type="compositionally biased region" description="Basic residues" evidence="1">
    <location>
        <begin position="802"/>
        <end position="814"/>
    </location>
</feature>
<reference evidence="2" key="1">
    <citation type="submission" date="2022-03" db="EMBL/GenBank/DDBJ databases">
        <title>Draft genome sequence of Aduncisulcus paluster, a free-living microaerophilic Fornicata.</title>
        <authorList>
            <person name="Yuyama I."/>
            <person name="Kume K."/>
            <person name="Tamura T."/>
            <person name="Inagaki Y."/>
            <person name="Hashimoto T."/>
        </authorList>
    </citation>
    <scope>NUCLEOTIDE SEQUENCE</scope>
    <source>
        <strain evidence="2">NY0171</strain>
    </source>
</reference>
<dbReference type="Proteomes" id="UP001057375">
    <property type="component" value="Unassembled WGS sequence"/>
</dbReference>
<sequence length="1945" mass="220123">PQETACTLALAICGCVYVITMCFRSGSVCTVCVGDCVGVWCVWGLGNATIYVERRKRREWRKNSTDIEVDVESEGEEGKREDDGEEDEEEDEKVEDINRHSGSQTFCPTLEILVMDVCGVHDVSLLFNMPLVHRNVMPWRMTQKELRDMAMSIIHDRKRKEEGEEREEREEEGEGIDRCGGYDPKIASLSSILPTHTIFSKVSDLPNVFNSIYRTSTSEIKNCRLSCICEEGGMEAWRREQEEREWKTLVVEERERIKKEIMEDHLRRNEERLEMRIEFDKNMVLQEKSDRKAVSRMVKTDGIDSAQRFSHELEDKRNMKREEFHSVLYEHEREDAERKAILIGTYKSFVREQWNVRNAVHLYRQNSIIPGLHGRIQVNIADIPDIMHSSYDTLSDFDCDEETFMRRFPIVLTCSSIMQLWKHSNPLFLYPPYTAPSKKFDDSLSSNPLSSSLASQFVSTNSALYPLFLTQTGLLHCLASSGVRQVQELLLLSLCWGKEKEKADMDGQCLNGGCFSGLIFSDIPRELIPRVFRHPYFTAPRFPVIPKHYLTLPTITPLPLLFTFLSSCSASMLLSSSRQFSSIMTLKVLDFLTGHCSRDRGLSIPVYSSVWKRRRWRREDFEKKKSEPETKASWEEWKTIIKRQISEGKHGDNFQLYGYDFDTREALKSEEILLMWKAMASGDKKKKKGAVSTVLDSLFLTTIQSNSGTSPKVNCASRDPESTLSSLPSTISLSLLSFLLRRTFDYGDIEMIEMFEQDIKVDSKERKRINKLFFFPPPHTESLDPKTLSTLSLTNHSPNPNKTKHQNKKKKKSRKQCDVLTDYAAGPSFSTLRVSSQRKSGDALLEETNDMSFFTCSPSPLAPLQPNQSESMSTFLSHPFESSVSAYKKTRNKMSYTWAQREECYTVARGICERDGWWLWRRELEKKRIRKKMKNIHEEFSDGSCRSVPASSPPGSEVHPECPEREEEYDEYVRVEDVNVKVGDGVMNAKEDKKRGESEREEEEEEEEEREKASDSVCANNTGVSHFHSSHPELSSIRSPSFKYKQSSSRILPPPLCSCPHSPSSRVSEGGVYAVVMSHLIISTGPSINEMKDNSSGTKISSSPDPLPSLLSSTLSAVQRVSYGIPSLVNYFDESVGSWKSEEEEEESRGNCRGSVSLGQGSFIGRSFFEWDILDNEWQSDEKKKMRCERDIKRGKEMIRSASLRILEGEKEKEGEGEKKREKNEEKKGRGKDEDTGKDGPRCKSPALTPSLPPTQPLPPVSSVLFSWSPLGVCGDVDSYVERDRERYLPIIVWEATNRRIEEHRRFVEEQEEIKAMGLGLSGEKLSKKDLKRIKKAFKDRDSVGPIPIHCFSLSDMNDVFPYIYMPSKIPPLNISHLSHLTLAPICSQVYSRIPTTTLVGCVRGGIEEYLCNVSQESMISFASLLASSPKKKDGKEEEEKEEEKKEKPKGEVWEERNQIVYSHTIPPSFLLFTTLRTLLERIPMPGPMESSVESVCRDIWGVLCTVFERMGMAMVAGGGEKREGNRRSSIFTPVTPVSSSSGTVLSEDNVPKTPSGVIDTKRADCSTVPVPLKPMPIKSRHRKNASSVSASVTSPECSVTLITTDPDEDNSGVSLYESLSILIEAARPISLSVPASILIKFAQEAHAQSTGGWRDMEDRELVRLRMAMKAAQKKDGEGDKEKEGKVEEKEDRERDSVSERLDGEKAIDECFVPSHSLSSYLSFSLAQSSSFCEPDSSEMKLRSRDSRKKGLGVDLEEGSGKTFKVPNRLHYGVSSSEQIVSSAPSAFVERGRRNAEFTACHASSATCPGEDSVKDISQTQGSSEDTSKMEEKLSLPMAKRLHRRKRLNKRVDHHRAVFDRSVRADSHAYHLLHTALSSSCCLDATSDDQGHSQELAEDDFLGQTQCAPLQIRMKTLEGGRTEDEEYGEHVIGMLSNELIDSELL</sequence>
<feature type="region of interest" description="Disordered" evidence="1">
    <location>
        <begin position="157"/>
        <end position="179"/>
    </location>
</feature>
<feature type="compositionally biased region" description="Acidic residues" evidence="1">
    <location>
        <begin position="83"/>
        <end position="94"/>
    </location>
</feature>
<accession>A0ABQ5KSX9</accession>
<proteinExistence type="predicted"/>
<evidence type="ECO:0000313" key="3">
    <source>
        <dbReference type="Proteomes" id="UP001057375"/>
    </source>
</evidence>
<feature type="non-terminal residue" evidence="2">
    <location>
        <position position="1"/>
    </location>
</feature>
<feature type="compositionally biased region" description="Polar residues" evidence="1">
    <location>
        <begin position="1816"/>
        <end position="1825"/>
    </location>
</feature>